<organism evidence="1">
    <name type="scientific">uncultured bacterium</name>
    <name type="common">gcode 4</name>
    <dbReference type="NCBI Taxonomy" id="1234023"/>
    <lineage>
        <taxon>Bacteria</taxon>
        <taxon>environmental samples</taxon>
    </lineage>
</organism>
<evidence type="ECO:0000313" key="1">
    <source>
        <dbReference type="EMBL" id="EKD24846.1"/>
    </source>
</evidence>
<comment type="caution">
    <text evidence="1">The sequence shown here is derived from an EMBL/GenBank/DDBJ whole genome shotgun (WGS) entry which is preliminary data.</text>
</comment>
<gene>
    <name evidence="1" type="primary">dinD</name>
    <name evidence="1" type="ORF">ACD_80C00146G0001</name>
</gene>
<proteinExistence type="predicted"/>
<dbReference type="AlphaFoldDB" id="K1XHW2"/>
<reference evidence="1" key="1">
    <citation type="journal article" date="2012" name="Science">
        <title>Fermentation, hydrogen, and sulfur metabolism in multiple uncultivated bacterial phyla.</title>
        <authorList>
            <person name="Wrighton K.C."/>
            <person name="Thomas B.C."/>
            <person name="Sharon I."/>
            <person name="Miller C.S."/>
            <person name="Castelle C.J."/>
            <person name="VerBerkmoes N.C."/>
            <person name="Wilkins M.J."/>
            <person name="Hettich R.L."/>
            <person name="Lipton M.S."/>
            <person name="Williams K.H."/>
            <person name="Long P.E."/>
            <person name="Banfield J.F."/>
        </authorList>
    </citation>
    <scope>NUCLEOTIDE SEQUENCE [LARGE SCALE GENOMIC DNA]</scope>
</reference>
<sequence>MEQTLIQRMMNDFESVKHTTDDGVEFWLARELQSLLWYTKRDNFVEVINKAKYACKNSWKLESDHFADVGKTIAMPKGAEREISDIMLTRYAS</sequence>
<dbReference type="EMBL" id="AMFJ01036153">
    <property type="protein sequence ID" value="EKD24846.1"/>
    <property type="molecule type" value="Genomic_DNA"/>
</dbReference>
<accession>K1XHW2</accession>
<name>K1XHW2_9BACT</name>
<protein>
    <submittedName>
        <fullName evidence="1">DNA-damage-inducible protein D</fullName>
    </submittedName>
</protein>